<gene>
    <name evidence="2" type="ORF">AK88_04493</name>
</gene>
<name>A0A0D9QFL9_PLAFR</name>
<dbReference type="EMBL" id="KQ001709">
    <property type="protein sequence ID" value="KJP85845.1"/>
    <property type="molecule type" value="Genomic_DNA"/>
</dbReference>
<dbReference type="RefSeq" id="XP_012337526.1">
    <property type="nucleotide sequence ID" value="XM_012482103.1"/>
</dbReference>
<feature type="compositionally biased region" description="Low complexity" evidence="1">
    <location>
        <begin position="1"/>
        <end position="23"/>
    </location>
</feature>
<dbReference type="GeneID" id="24269807"/>
<dbReference type="VEuPathDB" id="PlasmoDB:AK88_04493"/>
<proteinExistence type="predicted"/>
<accession>A0A0D9QFL9</accession>
<feature type="compositionally biased region" description="Polar residues" evidence="1">
    <location>
        <begin position="25"/>
        <end position="37"/>
    </location>
</feature>
<evidence type="ECO:0000313" key="3">
    <source>
        <dbReference type="Proteomes" id="UP000054561"/>
    </source>
</evidence>
<organism evidence="2 3">
    <name type="scientific">Plasmodium fragile</name>
    <dbReference type="NCBI Taxonomy" id="5857"/>
    <lineage>
        <taxon>Eukaryota</taxon>
        <taxon>Sar</taxon>
        <taxon>Alveolata</taxon>
        <taxon>Apicomplexa</taxon>
        <taxon>Aconoidasida</taxon>
        <taxon>Haemosporida</taxon>
        <taxon>Plasmodiidae</taxon>
        <taxon>Plasmodium</taxon>
        <taxon>Plasmodium (Plasmodium)</taxon>
    </lineage>
</organism>
<evidence type="ECO:0000313" key="2">
    <source>
        <dbReference type="EMBL" id="KJP85845.1"/>
    </source>
</evidence>
<dbReference type="AlphaFoldDB" id="A0A0D9QFL9"/>
<dbReference type="Proteomes" id="UP000054561">
    <property type="component" value="Unassembled WGS sequence"/>
</dbReference>
<sequence length="62" mass="7150">MMPNRNGSPSMNSNSMKSSGMMNQKMPSSNYMQQNLLNDPKGKHLFEKEPIKKKVQYNPLFD</sequence>
<reference evidence="2 3" key="1">
    <citation type="submission" date="2014-03" db="EMBL/GenBank/DDBJ databases">
        <title>The Genome Sequence of Plasmodium fragile nilgiri.</title>
        <authorList>
            <consortium name="The Broad Institute Genomics Platform"/>
            <consortium name="The Broad Institute Genome Sequencing Center for Infectious Disease"/>
            <person name="Neafsey D."/>
            <person name="Duraisingh M."/>
            <person name="Young S.K."/>
            <person name="Zeng Q."/>
            <person name="Gargeya S."/>
            <person name="Abouelleil A."/>
            <person name="Alvarado L."/>
            <person name="Chapman S.B."/>
            <person name="Gainer-Dewar J."/>
            <person name="Goldberg J."/>
            <person name="Griggs A."/>
            <person name="Gujja S."/>
            <person name="Hansen M."/>
            <person name="Howarth C."/>
            <person name="Imamovic A."/>
            <person name="Larimer J."/>
            <person name="Pearson M."/>
            <person name="Poon T.W."/>
            <person name="Priest M."/>
            <person name="Roberts A."/>
            <person name="Saif S."/>
            <person name="Shea T."/>
            <person name="Sykes S."/>
            <person name="Wortman J."/>
            <person name="Nusbaum C."/>
            <person name="Birren B."/>
        </authorList>
    </citation>
    <scope>NUCLEOTIDE SEQUENCE [LARGE SCALE GENOMIC DNA]</scope>
    <source>
        <strain evidence="3">nilgiri</strain>
    </source>
</reference>
<protein>
    <submittedName>
        <fullName evidence="2">Uncharacterized protein</fullName>
    </submittedName>
</protein>
<feature type="region of interest" description="Disordered" evidence="1">
    <location>
        <begin position="1"/>
        <end position="39"/>
    </location>
</feature>
<keyword evidence="3" id="KW-1185">Reference proteome</keyword>
<evidence type="ECO:0000256" key="1">
    <source>
        <dbReference type="SAM" id="MobiDB-lite"/>
    </source>
</evidence>